<dbReference type="PROSITE" id="PS51194">
    <property type="entry name" value="HELICASE_CTER"/>
    <property type="match status" value="1"/>
</dbReference>
<reference evidence="2" key="1">
    <citation type="submission" date="2022-10" db="EMBL/GenBank/DDBJ databases">
        <authorList>
            <person name="Chen Y."/>
            <person name="Dougan E. K."/>
            <person name="Chan C."/>
            <person name="Rhodes N."/>
            <person name="Thang M."/>
        </authorList>
    </citation>
    <scope>NUCLEOTIDE SEQUENCE</scope>
</reference>
<dbReference type="Proteomes" id="UP001152797">
    <property type="component" value="Unassembled WGS sequence"/>
</dbReference>
<reference evidence="3" key="2">
    <citation type="submission" date="2024-04" db="EMBL/GenBank/DDBJ databases">
        <authorList>
            <person name="Chen Y."/>
            <person name="Shah S."/>
            <person name="Dougan E. K."/>
            <person name="Thang M."/>
            <person name="Chan C."/>
        </authorList>
    </citation>
    <scope>NUCLEOTIDE SEQUENCE [LARGE SCALE GENOMIC DNA]</scope>
</reference>
<dbReference type="EMBL" id="CAMXCT010006691">
    <property type="protein sequence ID" value="CAI4018393.1"/>
    <property type="molecule type" value="Genomic_DNA"/>
</dbReference>
<organism evidence="2">
    <name type="scientific">Cladocopium goreaui</name>
    <dbReference type="NCBI Taxonomy" id="2562237"/>
    <lineage>
        <taxon>Eukaryota</taxon>
        <taxon>Sar</taxon>
        <taxon>Alveolata</taxon>
        <taxon>Dinophyceae</taxon>
        <taxon>Suessiales</taxon>
        <taxon>Symbiodiniaceae</taxon>
        <taxon>Cladocopium</taxon>
    </lineage>
</organism>
<dbReference type="InterPro" id="IPR001650">
    <property type="entry name" value="Helicase_C-like"/>
</dbReference>
<evidence type="ECO:0000313" key="2">
    <source>
        <dbReference type="EMBL" id="CAI4018393.1"/>
    </source>
</evidence>
<gene>
    <name evidence="2" type="ORF">C1SCF055_LOCUS42965</name>
</gene>
<keyword evidence="4" id="KW-0378">Hydrolase</keyword>
<dbReference type="GO" id="GO:0004386">
    <property type="term" value="F:helicase activity"/>
    <property type="evidence" value="ECO:0007669"/>
    <property type="project" value="UniProtKB-KW"/>
</dbReference>
<dbReference type="EMBL" id="CAMXCT030006691">
    <property type="protein sequence ID" value="CAL4805705.1"/>
    <property type="molecule type" value="Genomic_DNA"/>
</dbReference>
<evidence type="ECO:0000313" key="5">
    <source>
        <dbReference type="Proteomes" id="UP001152797"/>
    </source>
</evidence>
<dbReference type="AlphaFoldDB" id="A0A9P1GP22"/>
<dbReference type="InterPro" id="IPR027417">
    <property type="entry name" value="P-loop_NTPase"/>
</dbReference>
<keyword evidence="4" id="KW-0547">Nucleotide-binding</keyword>
<accession>A0A9P1GP22</accession>
<evidence type="ECO:0000259" key="1">
    <source>
        <dbReference type="PROSITE" id="PS51194"/>
    </source>
</evidence>
<dbReference type="Gene3D" id="3.40.50.300">
    <property type="entry name" value="P-loop containing nucleotide triphosphate hydrolases"/>
    <property type="match status" value="1"/>
</dbReference>
<sequence>MWSASSGKSIPFATCLIPTQALIFCNTPQKIDWLASKMLPKNHIHGDMPRKKRDAMQEFRSGSSRVLILTDSWGRGLDVWQVSVVAMTCPTIASCTSTALAAVEKNDIRILRDIEQFYSTQIDEMPMNVADLI</sequence>
<dbReference type="EMBL" id="CAMXCT020006691">
    <property type="protein sequence ID" value="CAL1171768.1"/>
    <property type="molecule type" value="Genomic_DNA"/>
</dbReference>
<keyword evidence="5" id="KW-1185">Reference proteome</keyword>
<dbReference type="SUPFAM" id="SSF52540">
    <property type="entry name" value="P-loop containing nucleoside triphosphate hydrolases"/>
    <property type="match status" value="1"/>
</dbReference>
<evidence type="ECO:0000313" key="3">
    <source>
        <dbReference type="EMBL" id="CAL1171768.1"/>
    </source>
</evidence>
<keyword evidence="4" id="KW-0347">Helicase</keyword>
<dbReference type="OrthoDB" id="10265785at2759"/>
<name>A0A9P1GP22_9DINO</name>
<keyword evidence="4" id="KW-0067">ATP-binding</keyword>
<comment type="caution">
    <text evidence="2">The sequence shown here is derived from an EMBL/GenBank/DDBJ whole genome shotgun (WGS) entry which is preliminary data.</text>
</comment>
<evidence type="ECO:0000313" key="4">
    <source>
        <dbReference type="EMBL" id="CAL4805705.1"/>
    </source>
</evidence>
<proteinExistence type="predicted"/>
<dbReference type="Pfam" id="PF00271">
    <property type="entry name" value="Helicase_C"/>
    <property type="match status" value="1"/>
</dbReference>
<protein>
    <submittedName>
        <fullName evidence="4">RNA helicase</fullName>
    </submittedName>
</protein>
<dbReference type="PANTHER" id="PTHR47958">
    <property type="entry name" value="ATP-DEPENDENT RNA HELICASE DBP3"/>
    <property type="match status" value="1"/>
</dbReference>
<feature type="domain" description="Helicase C-terminal" evidence="1">
    <location>
        <begin position="9"/>
        <end position="133"/>
    </location>
</feature>